<evidence type="ECO:0000256" key="3">
    <source>
        <dbReference type="ARBA" id="ARBA00022741"/>
    </source>
</evidence>
<comment type="caution">
    <text evidence="6">The sequence shown here is derived from an EMBL/GenBank/DDBJ whole genome shotgun (WGS) entry which is preliminary data.</text>
</comment>
<dbReference type="InterPro" id="IPR017871">
    <property type="entry name" value="ABC_transporter-like_CS"/>
</dbReference>
<dbReference type="EMBL" id="AMEM01000010">
    <property type="protein sequence ID" value="EKX91704.1"/>
    <property type="molecule type" value="Genomic_DNA"/>
</dbReference>
<proteinExistence type="inferred from homology"/>
<dbReference type="SUPFAM" id="SSF52540">
    <property type="entry name" value="P-loop containing nucleoside triphosphate hydrolases"/>
    <property type="match status" value="1"/>
</dbReference>
<dbReference type="Gene3D" id="3.40.50.300">
    <property type="entry name" value="P-loop containing nucleotide triphosphate hydrolases"/>
    <property type="match status" value="1"/>
</dbReference>
<evidence type="ECO:0000313" key="7">
    <source>
        <dbReference type="Proteomes" id="UP000010445"/>
    </source>
</evidence>
<dbReference type="PANTHER" id="PTHR43335:SF4">
    <property type="entry name" value="ABC TRANSPORTER, ATP-BINDING PROTEIN"/>
    <property type="match status" value="1"/>
</dbReference>
<sequence>MMKDMSTHEMNVIRTLGLTKRFGKETVVDSLELQVPSGVVYGFLGPNGSGKSTTMKMLLGLMEPSAGEVYLFGQRLNHSNRARLLRTIGSMIEAPPGYGHLTGWENMCVVESMLGLERRNIEQALETVHLTAHKDKLVKNYSLGMKQRLGIAMALARNPKLLILDEPANGLDPAGIEEVRELLIELAAQGITVMVSSHLLDEVDKTATMLGIIDRGRLIFQGSREELLGQSIPDLILETEVERIPELLTLPNARQLTDTTVAVPNLSRENVAWLLGQMAALNVPIFEARRAQQSLEEVFMDLTVQGSL</sequence>
<reference evidence="6 7" key="1">
    <citation type="submission" date="2012-05" db="EMBL/GenBank/DDBJ databases">
        <authorList>
            <person name="Weinstock G."/>
            <person name="Sodergren E."/>
            <person name="Lobos E.A."/>
            <person name="Fulton L."/>
            <person name="Fulton R."/>
            <person name="Courtney L."/>
            <person name="Fronick C."/>
            <person name="O'Laughlin M."/>
            <person name="Godfrey J."/>
            <person name="Wilson R.M."/>
            <person name="Miner T."/>
            <person name="Farmer C."/>
            <person name="Delehaunty K."/>
            <person name="Cordes M."/>
            <person name="Minx P."/>
            <person name="Tomlinson C."/>
            <person name="Chen J."/>
            <person name="Wollam A."/>
            <person name="Pepin K.H."/>
            <person name="Bhonagiri V."/>
            <person name="Zhang X."/>
            <person name="Suruliraj S."/>
            <person name="Warren W."/>
            <person name="Mitreva M."/>
            <person name="Mardis E.R."/>
            <person name="Wilson R.K."/>
        </authorList>
    </citation>
    <scope>NUCLEOTIDE SEQUENCE [LARGE SCALE GENOMIC DNA]</scope>
    <source>
        <strain evidence="6 7">F0235</strain>
    </source>
</reference>
<keyword evidence="2" id="KW-0813">Transport</keyword>
<dbReference type="GO" id="GO:0005524">
    <property type="term" value="F:ATP binding"/>
    <property type="evidence" value="ECO:0007669"/>
    <property type="project" value="UniProtKB-KW"/>
</dbReference>
<dbReference type="STRING" id="1035195.HMPREF9997_00545"/>
<protein>
    <submittedName>
        <fullName evidence="6">Putative bacitracin ABC transporter, ATP-binding protein BcrA</fullName>
    </submittedName>
</protein>
<feature type="domain" description="ABC transporter" evidence="5">
    <location>
        <begin position="13"/>
        <end position="240"/>
    </location>
</feature>
<accession>L1ML68</accession>
<dbReference type="SMART" id="SM00382">
    <property type="entry name" value="AAA"/>
    <property type="match status" value="1"/>
</dbReference>
<dbReference type="PATRIC" id="fig|1035195.3.peg.494"/>
<gene>
    <name evidence="6" type="ORF">HMPREF9997_00545</name>
</gene>
<evidence type="ECO:0000256" key="2">
    <source>
        <dbReference type="ARBA" id="ARBA00022448"/>
    </source>
</evidence>
<evidence type="ECO:0000256" key="1">
    <source>
        <dbReference type="ARBA" id="ARBA00005417"/>
    </source>
</evidence>
<dbReference type="AlphaFoldDB" id="L1ML68"/>
<keyword evidence="4 6" id="KW-0067">ATP-binding</keyword>
<name>L1ML68_9CORY</name>
<dbReference type="InterPro" id="IPR003593">
    <property type="entry name" value="AAA+_ATPase"/>
</dbReference>
<dbReference type="Proteomes" id="UP000010445">
    <property type="component" value="Unassembled WGS sequence"/>
</dbReference>
<dbReference type="PROSITE" id="PS00211">
    <property type="entry name" value="ABC_TRANSPORTER_1"/>
    <property type="match status" value="1"/>
</dbReference>
<dbReference type="eggNOG" id="COG1131">
    <property type="taxonomic scope" value="Bacteria"/>
</dbReference>
<organism evidence="6 7">
    <name type="scientific">Corynebacterium durum F0235</name>
    <dbReference type="NCBI Taxonomy" id="1035195"/>
    <lineage>
        <taxon>Bacteria</taxon>
        <taxon>Bacillati</taxon>
        <taxon>Actinomycetota</taxon>
        <taxon>Actinomycetes</taxon>
        <taxon>Mycobacteriales</taxon>
        <taxon>Corynebacteriaceae</taxon>
        <taxon>Corynebacterium</taxon>
    </lineage>
</organism>
<dbReference type="PANTHER" id="PTHR43335">
    <property type="entry name" value="ABC TRANSPORTER, ATP-BINDING PROTEIN"/>
    <property type="match status" value="1"/>
</dbReference>
<keyword evidence="3" id="KW-0547">Nucleotide-binding</keyword>
<dbReference type="Pfam" id="PF00005">
    <property type="entry name" value="ABC_tran"/>
    <property type="match status" value="1"/>
</dbReference>
<evidence type="ECO:0000256" key="4">
    <source>
        <dbReference type="ARBA" id="ARBA00022840"/>
    </source>
</evidence>
<evidence type="ECO:0000313" key="6">
    <source>
        <dbReference type="EMBL" id="EKX91704.1"/>
    </source>
</evidence>
<keyword evidence="7" id="KW-1185">Reference proteome</keyword>
<evidence type="ECO:0000259" key="5">
    <source>
        <dbReference type="PROSITE" id="PS50893"/>
    </source>
</evidence>
<dbReference type="GO" id="GO:0016887">
    <property type="term" value="F:ATP hydrolysis activity"/>
    <property type="evidence" value="ECO:0007669"/>
    <property type="project" value="InterPro"/>
</dbReference>
<dbReference type="InterPro" id="IPR027417">
    <property type="entry name" value="P-loop_NTPase"/>
</dbReference>
<dbReference type="PROSITE" id="PS50893">
    <property type="entry name" value="ABC_TRANSPORTER_2"/>
    <property type="match status" value="1"/>
</dbReference>
<comment type="similarity">
    <text evidence="1">Belongs to the ABC transporter superfamily.</text>
</comment>
<dbReference type="InterPro" id="IPR003439">
    <property type="entry name" value="ABC_transporter-like_ATP-bd"/>
</dbReference>
<dbReference type="HOGENOM" id="CLU_000604_1_2_11"/>